<feature type="transmembrane region" description="Helical" evidence="1">
    <location>
        <begin position="995"/>
        <end position="1018"/>
    </location>
</feature>
<dbReference type="GO" id="GO:0042910">
    <property type="term" value="F:xenobiotic transmembrane transporter activity"/>
    <property type="evidence" value="ECO:0007669"/>
    <property type="project" value="TreeGrafter"/>
</dbReference>
<keyword evidence="1" id="KW-1133">Transmembrane helix</keyword>
<dbReference type="OrthoDB" id="5287122at2"/>
<dbReference type="Gene3D" id="3.30.70.1440">
    <property type="entry name" value="Multidrug efflux transporter AcrB pore domain"/>
    <property type="match status" value="1"/>
</dbReference>
<feature type="transmembrane region" description="Helical" evidence="1">
    <location>
        <begin position="356"/>
        <end position="373"/>
    </location>
</feature>
<dbReference type="Gene3D" id="3.30.70.1430">
    <property type="entry name" value="Multidrug efflux transporter AcrB pore domain"/>
    <property type="match status" value="2"/>
</dbReference>
<name>A0A6P1T879_9GAMM</name>
<accession>A0A6P1T879</accession>
<dbReference type="RefSeq" id="WP_161857288.1">
    <property type="nucleotide sequence ID" value="NZ_CP047491.1"/>
</dbReference>
<evidence type="ECO:0000313" key="2">
    <source>
        <dbReference type="EMBL" id="MBB5211286.1"/>
    </source>
</evidence>
<reference evidence="3 4" key="1">
    <citation type="submission" date="2020-01" db="EMBL/GenBank/DDBJ databases">
        <title>The possibility of degradation of plastic by Microbulbifer hydrolyticus IRE-31.</title>
        <authorList>
            <person name="Liu L."/>
        </authorList>
    </citation>
    <scope>NUCLEOTIDE SEQUENCE [LARGE SCALE GENOMIC DNA]</scope>
    <source>
        <strain evidence="3 4">IRE-31</strain>
    </source>
</reference>
<feature type="transmembrane region" description="Helical" evidence="1">
    <location>
        <begin position="918"/>
        <end position="938"/>
    </location>
</feature>
<dbReference type="Gene3D" id="1.20.1640.10">
    <property type="entry name" value="Multidrug efflux transporter AcrB transmembrane domain"/>
    <property type="match status" value="2"/>
</dbReference>
<dbReference type="InterPro" id="IPR001036">
    <property type="entry name" value="Acrflvin-R"/>
</dbReference>
<dbReference type="Proteomes" id="UP000464675">
    <property type="component" value="Chromosome"/>
</dbReference>
<dbReference type="EMBL" id="CP047491">
    <property type="protein sequence ID" value="QHQ37951.1"/>
    <property type="molecule type" value="Genomic_DNA"/>
</dbReference>
<feature type="transmembrane region" description="Helical" evidence="1">
    <location>
        <begin position="12"/>
        <end position="31"/>
    </location>
</feature>
<dbReference type="AlphaFoldDB" id="A0A6P1T879"/>
<dbReference type="GO" id="GO:0005886">
    <property type="term" value="C:plasma membrane"/>
    <property type="evidence" value="ECO:0007669"/>
    <property type="project" value="TreeGrafter"/>
</dbReference>
<feature type="transmembrane region" description="Helical" evidence="1">
    <location>
        <begin position="892"/>
        <end position="912"/>
    </location>
</feature>
<proteinExistence type="predicted"/>
<dbReference type="InterPro" id="IPR027463">
    <property type="entry name" value="AcrB_DN_DC_subdom"/>
</dbReference>
<dbReference type="Gene3D" id="3.30.2090.10">
    <property type="entry name" value="Multidrug efflux transporter AcrB TolC docking domain, DN and DC subdomains"/>
    <property type="match status" value="2"/>
</dbReference>
<evidence type="ECO:0000313" key="3">
    <source>
        <dbReference type="EMBL" id="QHQ37951.1"/>
    </source>
</evidence>
<evidence type="ECO:0000256" key="1">
    <source>
        <dbReference type="SAM" id="Phobius"/>
    </source>
</evidence>
<dbReference type="SUPFAM" id="SSF82714">
    <property type="entry name" value="Multidrug efflux transporter AcrB TolC docking domain, DN and DC subdomains"/>
    <property type="match status" value="2"/>
</dbReference>
<feature type="transmembrane region" description="Helical" evidence="1">
    <location>
        <begin position="531"/>
        <end position="552"/>
    </location>
</feature>
<protein>
    <submittedName>
        <fullName evidence="3">MMPL family transporter</fullName>
    </submittedName>
    <submittedName>
        <fullName evidence="2">Multidrug efflux pump subunit AcrB</fullName>
    </submittedName>
</protein>
<feature type="transmembrane region" description="Helical" evidence="1">
    <location>
        <begin position="385"/>
        <end position="406"/>
    </location>
</feature>
<dbReference type="SUPFAM" id="SSF82693">
    <property type="entry name" value="Multidrug efflux transporter AcrB pore domain, PN1, PN2, PC1 and PC2 subdomains"/>
    <property type="match status" value="2"/>
</dbReference>
<feature type="transmembrane region" description="Helical" evidence="1">
    <location>
        <begin position="459"/>
        <end position="478"/>
    </location>
</feature>
<dbReference type="EMBL" id="JACHHR010000002">
    <property type="protein sequence ID" value="MBB5211286.1"/>
    <property type="molecule type" value="Genomic_DNA"/>
</dbReference>
<sequence>MQGIIGWFVRNSKAANLLMIMIIIGGLYGVFKVGREVFPAINPGIVRIDISYPGAGPAEVEQQVTQRVEQAISEVKGIKEINSRSSRSHSTVEVKATDGYDQLRLLNDIKVRVDSVNTFPSDIERPVVALQEWEQQMMMIAIGGPVSPRQLKDTALDLRDKLMLLPGVRRVDVWGDRDDEVSIEVSEIDLRRYNLSFDDVANAVRRSSLDLPAGMVRSDRGDIQVQTRGQAYKGADFERIPLVSRKDGTQLLLGDVAKVHDGFEEEGSVIRFNGKPAMNLRVMQGEPLDVVATAEAIREFMTEARETLPPGMQFESWFDFSEAYESRMSMLFWNAVTGLALVFVLLMLFLRPALSVWVTIGIFTAFMGAFWLLPMTGVTLNMLSLFAFLMILGIVVDDAIIVGEAVHAAHDRGETGLQAAEAGVKTVSAPVIFAVVSTMVFFVPMLFLPGYTSQMMMPLPVVVLLCLSFSLVESLLILPAHLVKLKPEQPATSGIGRKLQDVRGKFAGAMKTAGEKYYLPLLEKSLSNSRATVMIFFMALILSLAVFKGGYIGSSFSPEVPSDLLELRTTMAQGESFEETKRVMQQFERAGEQLAKDPEMLALNGGKDFVRNTMVFLWRGNVTVLLQLYDGEQRDVTSEQLALKWREYIGKLPASVEEMNIQHTINDGGKGMSLNLSTASGDMSEMRRAADAIKKELNAFAGVYDVRDNLISARQDIEIQLKPHATNLGIGLADVAKQVRQGFYGEEVQRIPRGREDVRVMVRYPKEERANEEQIDRIRIRTNEGEIPFSAVAEALYVPGYTTIRRNDRERTVQITAELVPGTAPAHEILKELRDKNLKKWERQFPGFTLRTAGEMQEENDFVIALIAYFLFSVFVIYALLAIAFRSYSQPLLILTAVPFGFFGAIVGHLLMGYNISIMSMLGFLAAAGVVVNDNLVLMDRINQLRAEGMAVMDAVVQAGRDRFRPIILTSITTFIGLMPIMFERSIQAQFLIPMVVSLAFGVLCATFVTLLLVPNLYKVIETLRPKLKGDKSSEQVHVSVENA</sequence>
<dbReference type="PANTHER" id="PTHR32063">
    <property type="match status" value="1"/>
</dbReference>
<keyword evidence="1" id="KW-0472">Membrane</keyword>
<dbReference type="SUPFAM" id="SSF82866">
    <property type="entry name" value="Multidrug efflux transporter AcrB transmembrane domain"/>
    <property type="match status" value="2"/>
</dbReference>
<keyword evidence="4" id="KW-1185">Reference proteome</keyword>
<reference evidence="2 5" key="2">
    <citation type="submission" date="2020-08" db="EMBL/GenBank/DDBJ databases">
        <title>Genomic Encyclopedia of Type Strains, Phase IV (KMG-IV): sequencing the most valuable type-strain genomes for metagenomic binning, comparative biology and taxonomic classification.</title>
        <authorList>
            <person name="Goeker M."/>
        </authorList>
    </citation>
    <scope>NUCLEOTIDE SEQUENCE [LARGE SCALE GENOMIC DNA]</scope>
    <source>
        <strain evidence="2 5">DSM 11525</strain>
    </source>
</reference>
<dbReference type="PANTHER" id="PTHR32063:SF33">
    <property type="entry name" value="RND SUPERFAMILY EFFLUX PUMP PERMEASE COMPONENT"/>
    <property type="match status" value="1"/>
</dbReference>
<feature type="transmembrane region" description="Helical" evidence="1">
    <location>
        <begin position="330"/>
        <end position="349"/>
    </location>
</feature>
<dbReference type="Gene3D" id="3.30.70.1320">
    <property type="entry name" value="Multidrug efflux transporter AcrB pore domain like"/>
    <property type="match status" value="1"/>
</dbReference>
<dbReference type="Pfam" id="PF00873">
    <property type="entry name" value="ACR_tran"/>
    <property type="match status" value="1"/>
</dbReference>
<feature type="transmembrane region" description="Helical" evidence="1">
    <location>
        <begin position="427"/>
        <end position="447"/>
    </location>
</feature>
<gene>
    <name evidence="3" type="ORF">GTQ55_02350</name>
    <name evidence="2" type="ORF">HNQ53_001504</name>
</gene>
<evidence type="ECO:0000313" key="4">
    <source>
        <dbReference type="Proteomes" id="UP000464675"/>
    </source>
</evidence>
<keyword evidence="1" id="KW-0812">Transmembrane</keyword>
<feature type="transmembrane region" description="Helical" evidence="1">
    <location>
        <begin position="967"/>
        <end position="983"/>
    </location>
</feature>
<dbReference type="PRINTS" id="PR00702">
    <property type="entry name" value="ACRIFLAVINRP"/>
</dbReference>
<dbReference type="Proteomes" id="UP000563601">
    <property type="component" value="Unassembled WGS sequence"/>
</dbReference>
<organism evidence="2 5">
    <name type="scientific">Microbulbifer hydrolyticus</name>
    <dbReference type="NCBI Taxonomy" id="48074"/>
    <lineage>
        <taxon>Bacteria</taxon>
        <taxon>Pseudomonadati</taxon>
        <taxon>Pseudomonadota</taxon>
        <taxon>Gammaproteobacteria</taxon>
        <taxon>Cellvibrionales</taxon>
        <taxon>Microbulbiferaceae</taxon>
        <taxon>Microbulbifer</taxon>
    </lineage>
</organism>
<feature type="transmembrane region" description="Helical" evidence="1">
    <location>
        <begin position="862"/>
        <end position="885"/>
    </location>
</feature>
<evidence type="ECO:0000313" key="5">
    <source>
        <dbReference type="Proteomes" id="UP000563601"/>
    </source>
</evidence>